<sequence length="477" mass="53704">MNSQTNDGEESNDTPYSALGLAFASLIFLNKPPEFSVREFVYFLRGCLQNDPESQVNPPLHISNDAYWRSVCKDKDSKILELDQKLIDSNLENQKLLEQLRNQGINCNEAAVGKLKTKPAVPGSDSSSTECYLVKWEPIKDTYEKLSSGHETIFFILRSLHYSKEAKHITVNLIKLCKAISTKIHALCTEDRPNTNLDGLTNTQKTRRTRQSDAAKMKQKLLDAAWVSEITKAFDDIFRRLFMTIARLSTILERGEPHILNAARNSVTEAVSDLFCSVLDSIHAASRRFDSKPGLASRDIRTGFVKILQSFIVTLNGEEELQGCILEAIIYVIVEASGKCLCTPRPSSPIDKGAIEERRALRETSVYILRLLKVTLPLYRSQLANGKVNWTTGIAQNSSLIMETAKRKFHEYAMKGMFGDSKSPEWSDLKAYTKENLTNVGKWGGVGVNDDFVFVDQDGFANQVWELLELEDFGLVW</sequence>
<name>A0AAV9VI41_9PEZI</name>
<proteinExistence type="predicted"/>
<dbReference type="AlphaFoldDB" id="A0AAV9VI41"/>
<keyword evidence="2" id="KW-1185">Reference proteome</keyword>
<accession>A0AAV9VI41</accession>
<gene>
    <name evidence="1" type="ORF">TWF730_005348</name>
</gene>
<dbReference type="EMBL" id="JAVHNS010000002">
    <property type="protein sequence ID" value="KAK6361630.1"/>
    <property type="molecule type" value="Genomic_DNA"/>
</dbReference>
<protein>
    <submittedName>
        <fullName evidence="1">Uncharacterized protein</fullName>
    </submittedName>
</protein>
<evidence type="ECO:0000313" key="2">
    <source>
        <dbReference type="Proteomes" id="UP001373714"/>
    </source>
</evidence>
<organism evidence="1 2">
    <name type="scientific">Orbilia blumenaviensis</name>
    <dbReference type="NCBI Taxonomy" id="1796055"/>
    <lineage>
        <taxon>Eukaryota</taxon>
        <taxon>Fungi</taxon>
        <taxon>Dikarya</taxon>
        <taxon>Ascomycota</taxon>
        <taxon>Pezizomycotina</taxon>
        <taxon>Orbiliomycetes</taxon>
        <taxon>Orbiliales</taxon>
        <taxon>Orbiliaceae</taxon>
        <taxon>Orbilia</taxon>
    </lineage>
</organism>
<evidence type="ECO:0000313" key="1">
    <source>
        <dbReference type="EMBL" id="KAK6361630.1"/>
    </source>
</evidence>
<dbReference type="Proteomes" id="UP001373714">
    <property type="component" value="Unassembled WGS sequence"/>
</dbReference>
<reference evidence="1 2" key="1">
    <citation type="submission" date="2019-10" db="EMBL/GenBank/DDBJ databases">
        <authorList>
            <person name="Palmer J.M."/>
        </authorList>
    </citation>
    <scope>NUCLEOTIDE SEQUENCE [LARGE SCALE GENOMIC DNA]</scope>
    <source>
        <strain evidence="1 2">TWF730</strain>
    </source>
</reference>
<comment type="caution">
    <text evidence="1">The sequence shown here is derived from an EMBL/GenBank/DDBJ whole genome shotgun (WGS) entry which is preliminary data.</text>
</comment>